<dbReference type="Proteomes" id="UP000664654">
    <property type="component" value="Unassembled WGS sequence"/>
</dbReference>
<dbReference type="EMBL" id="JAFKCV010000001">
    <property type="protein sequence ID" value="MBN7823876.1"/>
    <property type="molecule type" value="Genomic_DNA"/>
</dbReference>
<keyword evidence="2" id="KW-0472">Membrane</keyword>
<dbReference type="GO" id="GO:0005829">
    <property type="term" value="C:cytosol"/>
    <property type="evidence" value="ECO:0007669"/>
    <property type="project" value="TreeGrafter"/>
</dbReference>
<sequence length="235" mass="26857">MTLGERIKQLRTEKNLSQPMLAEAAVIEQSYLSKLENDKSQPSNEVLRRLLTALEIDLGSFLSGFEPDYVQTQLGNIADVENWLLRQRATVYLNSRRWLLSSSLLVVLAATFFYAGFSKILFGETHYRYEAKGIVLPGEPADYFEGGMHSSTPREEWDSKRSELSSRYQPDQLILAQNQGAFFTRPVDGGSRTYYQKETFIQPRAENTWLQIAGVLLFTSGITGFLLENRLSRRR</sequence>
<dbReference type="InterPro" id="IPR010982">
    <property type="entry name" value="Lambda_DNA-bd_dom_sf"/>
</dbReference>
<reference evidence="4" key="1">
    <citation type="submission" date="2021-03" db="EMBL/GenBank/DDBJ databases">
        <title>novel species isolated from a fishpond in China.</title>
        <authorList>
            <person name="Lu H."/>
            <person name="Cai Z."/>
        </authorList>
    </citation>
    <scope>NUCLEOTIDE SEQUENCE</scope>
    <source>
        <strain evidence="4">JCM 30855</strain>
    </source>
</reference>
<dbReference type="InterPro" id="IPR001387">
    <property type="entry name" value="Cro/C1-type_HTH"/>
</dbReference>
<evidence type="ECO:0000256" key="1">
    <source>
        <dbReference type="ARBA" id="ARBA00023125"/>
    </source>
</evidence>
<comment type="caution">
    <text evidence="4">The sequence shown here is derived from an EMBL/GenBank/DDBJ whole genome shotgun (WGS) entry which is preliminary data.</text>
</comment>
<feature type="domain" description="HTH cro/C1-type" evidence="3">
    <location>
        <begin position="7"/>
        <end position="61"/>
    </location>
</feature>
<dbReference type="GO" id="GO:0003677">
    <property type="term" value="F:DNA binding"/>
    <property type="evidence" value="ECO:0007669"/>
    <property type="project" value="UniProtKB-KW"/>
</dbReference>
<gene>
    <name evidence="4" type="ORF">J0A66_01440</name>
</gene>
<evidence type="ECO:0000259" key="3">
    <source>
        <dbReference type="PROSITE" id="PS50943"/>
    </source>
</evidence>
<keyword evidence="2" id="KW-1133">Transmembrane helix</keyword>
<evidence type="ECO:0000313" key="4">
    <source>
        <dbReference type="EMBL" id="MBN7823876.1"/>
    </source>
</evidence>
<dbReference type="CDD" id="cd00093">
    <property type="entry name" value="HTH_XRE"/>
    <property type="match status" value="1"/>
</dbReference>
<protein>
    <submittedName>
        <fullName evidence="4">Helix-turn-helix transcriptional regulator</fullName>
    </submittedName>
</protein>
<accession>A0A939IPX1</accession>
<keyword evidence="5" id="KW-1185">Reference proteome</keyword>
<dbReference type="SMART" id="SM00530">
    <property type="entry name" value="HTH_XRE"/>
    <property type="match status" value="1"/>
</dbReference>
<dbReference type="PANTHER" id="PTHR46797">
    <property type="entry name" value="HTH-TYPE TRANSCRIPTIONAL REGULATOR"/>
    <property type="match status" value="1"/>
</dbReference>
<dbReference type="Pfam" id="PF01381">
    <property type="entry name" value="HTH_3"/>
    <property type="match status" value="1"/>
</dbReference>
<dbReference type="PROSITE" id="PS50943">
    <property type="entry name" value="HTH_CROC1"/>
    <property type="match status" value="1"/>
</dbReference>
<feature type="transmembrane region" description="Helical" evidence="2">
    <location>
        <begin position="208"/>
        <end position="227"/>
    </location>
</feature>
<dbReference type="PANTHER" id="PTHR46797:SF1">
    <property type="entry name" value="METHYLPHOSPHONATE SYNTHASE"/>
    <property type="match status" value="1"/>
</dbReference>
<feature type="transmembrane region" description="Helical" evidence="2">
    <location>
        <begin position="98"/>
        <end position="117"/>
    </location>
</feature>
<dbReference type="AlphaFoldDB" id="A0A939IPX1"/>
<proteinExistence type="predicted"/>
<dbReference type="GO" id="GO:0003700">
    <property type="term" value="F:DNA-binding transcription factor activity"/>
    <property type="evidence" value="ECO:0007669"/>
    <property type="project" value="TreeGrafter"/>
</dbReference>
<dbReference type="Gene3D" id="1.10.260.40">
    <property type="entry name" value="lambda repressor-like DNA-binding domains"/>
    <property type="match status" value="1"/>
</dbReference>
<evidence type="ECO:0000256" key="2">
    <source>
        <dbReference type="SAM" id="Phobius"/>
    </source>
</evidence>
<evidence type="ECO:0000313" key="5">
    <source>
        <dbReference type="Proteomes" id="UP000664654"/>
    </source>
</evidence>
<keyword evidence="2" id="KW-0812">Transmembrane</keyword>
<dbReference type="InterPro" id="IPR050807">
    <property type="entry name" value="TransReg_Diox_bact_type"/>
</dbReference>
<keyword evidence="1" id="KW-0238">DNA-binding</keyword>
<organism evidence="4 5">
    <name type="scientific">Bowmanella dokdonensis</name>
    <dbReference type="NCBI Taxonomy" id="751969"/>
    <lineage>
        <taxon>Bacteria</taxon>
        <taxon>Pseudomonadati</taxon>
        <taxon>Pseudomonadota</taxon>
        <taxon>Gammaproteobacteria</taxon>
        <taxon>Alteromonadales</taxon>
        <taxon>Alteromonadaceae</taxon>
        <taxon>Bowmanella</taxon>
    </lineage>
</organism>
<name>A0A939IPX1_9ALTE</name>
<dbReference type="RefSeq" id="WP_206571980.1">
    <property type="nucleotide sequence ID" value="NZ_JAFKCV010000001.1"/>
</dbReference>
<dbReference type="SUPFAM" id="SSF47413">
    <property type="entry name" value="lambda repressor-like DNA-binding domains"/>
    <property type="match status" value="1"/>
</dbReference>